<evidence type="ECO:0000313" key="2">
    <source>
        <dbReference type="Proteomes" id="UP000191448"/>
    </source>
</evidence>
<dbReference type="AlphaFoldDB" id="A0A1V4SV32"/>
<evidence type="ECO:0000313" key="1">
    <source>
        <dbReference type="EMBL" id="OPX47161.1"/>
    </source>
</evidence>
<gene>
    <name evidence="1" type="ORF">CLTHE_21690</name>
</gene>
<organism evidence="1 2">
    <name type="scientific">Clostridium thermobutyricum DSM 4928</name>
    <dbReference type="NCBI Taxonomy" id="1121339"/>
    <lineage>
        <taxon>Bacteria</taxon>
        <taxon>Bacillati</taxon>
        <taxon>Bacillota</taxon>
        <taxon>Clostridia</taxon>
        <taxon>Eubacteriales</taxon>
        <taxon>Clostridiaceae</taxon>
        <taxon>Clostridium</taxon>
    </lineage>
</organism>
<dbReference type="RefSeq" id="WP_158082722.1">
    <property type="nucleotide sequence ID" value="NZ_LTAY01000057.1"/>
</dbReference>
<sequence length="50" mass="5737">MSKIRIIEKNNISKNGLISFGEIIAESILEKRGIDECKNLINLYKKSKDK</sequence>
<name>A0A1V4SV32_9CLOT</name>
<protein>
    <submittedName>
        <fullName evidence="1">Uncharacterized protein</fullName>
    </submittedName>
</protein>
<dbReference type="EMBL" id="LTAY01000057">
    <property type="protein sequence ID" value="OPX47161.1"/>
    <property type="molecule type" value="Genomic_DNA"/>
</dbReference>
<proteinExistence type="predicted"/>
<accession>A0A1V4SV32</accession>
<comment type="caution">
    <text evidence="1">The sequence shown here is derived from an EMBL/GenBank/DDBJ whole genome shotgun (WGS) entry which is preliminary data.</text>
</comment>
<reference evidence="1 2" key="1">
    <citation type="submission" date="2016-02" db="EMBL/GenBank/DDBJ databases">
        <title>Genome sequence of Clostridium thermobutyricum DSM 4928.</title>
        <authorList>
            <person name="Poehlein A."/>
            <person name="Daniel R."/>
        </authorList>
    </citation>
    <scope>NUCLEOTIDE SEQUENCE [LARGE SCALE GENOMIC DNA]</scope>
    <source>
        <strain evidence="1 2">DSM 4928</strain>
    </source>
</reference>
<dbReference type="Proteomes" id="UP000191448">
    <property type="component" value="Unassembled WGS sequence"/>
</dbReference>
<dbReference type="OrthoDB" id="9970246at2"/>